<evidence type="ECO:0000313" key="3">
    <source>
        <dbReference type="Proteomes" id="UP000623467"/>
    </source>
</evidence>
<dbReference type="AlphaFoldDB" id="A0A8H6YHB7"/>
<evidence type="ECO:0000259" key="1">
    <source>
        <dbReference type="Pfam" id="PF20415"/>
    </source>
</evidence>
<keyword evidence="3" id="KW-1185">Reference proteome</keyword>
<proteinExistence type="predicted"/>
<protein>
    <recommendedName>
        <fullName evidence="1">DUF6699 domain-containing protein</fullName>
    </recommendedName>
</protein>
<gene>
    <name evidence="2" type="ORF">MSAN_01253200</name>
</gene>
<reference evidence="2" key="1">
    <citation type="submission" date="2020-05" db="EMBL/GenBank/DDBJ databases">
        <title>Mycena genomes resolve the evolution of fungal bioluminescence.</title>
        <authorList>
            <person name="Tsai I.J."/>
        </authorList>
    </citation>
    <scope>NUCLEOTIDE SEQUENCE</scope>
    <source>
        <strain evidence="2">160909Yilan</strain>
    </source>
</reference>
<comment type="caution">
    <text evidence="2">The sequence shown here is derived from an EMBL/GenBank/DDBJ whole genome shotgun (WGS) entry which is preliminary data.</text>
</comment>
<accession>A0A8H6YHB7</accession>
<dbReference type="InterPro" id="IPR046522">
    <property type="entry name" value="DUF6699"/>
</dbReference>
<dbReference type="OrthoDB" id="3333333at2759"/>
<evidence type="ECO:0000313" key="2">
    <source>
        <dbReference type="EMBL" id="KAF7359117.1"/>
    </source>
</evidence>
<organism evidence="2 3">
    <name type="scientific">Mycena sanguinolenta</name>
    <dbReference type="NCBI Taxonomy" id="230812"/>
    <lineage>
        <taxon>Eukaryota</taxon>
        <taxon>Fungi</taxon>
        <taxon>Dikarya</taxon>
        <taxon>Basidiomycota</taxon>
        <taxon>Agaricomycotina</taxon>
        <taxon>Agaricomycetes</taxon>
        <taxon>Agaricomycetidae</taxon>
        <taxon>Agaricales</taxon>
        <taxon>Marasmiineae</taxon>
        <taxon>Mycenaceae</taxon>
        <taxon>Mycena</taxon>
    </lineage>
</organism>
<dbReference type="EMBL" id="JACAZH010000009">
    <property type="protein sequence ID" value="KAF7359117.1"/>
    <property type="molecule type" value="Genomic_DNA"/>
</dbReference>
<dbReference type="Proteomes" id="UP000623467">
    <property type="component" value="Unassembled WGS sequence"/>
</dbReference>
<sequence length="218" mass="24230">MASVGKWAAGPAYGPVLSQTDLYLLNTELELNPILANTHDSFHLVFNLITGQTGGFNPDARDRDLQFTAKDEPATLPRVQQLIIITEISPWCTIVKNEAGVTMNDVCTAVWKDYETYVTDPEFGSLPPRLQEQVKRMAAHNNQASQWGGYYAHTPAVAPNRYKRVGASPFRSLLPSFIQDPSFLRIDWLCGNGCSSRVSGRATAMRSRGLDSRPRIFL</sequence>
<name>A0A8H6YHB7_9AGAR</name>
<feature type="domain" description="DUF6699" evidence="1">
    <location>
        <begin position="65"/>
        <end position="149"/>
    </location>
</feature>
<dbReference type="Pfam" id="PF20415">
    <property type="entry name" value="DUF6699"/>
    <property type="match status" value="1"/>
</dbReference>